<evidence type="ECO:0000313" key="2">
    <source>
        <dbReference type="EMBL" id="PEN71467.1"/>
    </source>
</evidence>
<feature type="domain" description="Spore germination protein N-terminal" evidence="1">
    <location>
        <begin position="3"/>
        <end position="67"/>
    </location>
</feature>
<dbReference type="GO" id="GO:0009847">
    <property type="term" value="P:spore germination"/>
    <property type="evidence" value="ECO:0007669"/>
    <property type="project" value="InterPro"/>
</dbReference>
<dbReference type="EMBL" id="NUAN01000440">
    <property type="protein sequence ID" value="PEN71467.1"/>
    <property type="molecule type" value="Genomic_DNA"/>
</dbReference>
<proteinExistence type="predicted"/>
<comment type="caution">
    <text evidence="2">The sequence shown here is derived from an EMBL/GenBank/DDBJ whole genome shotgun (WGS) entry which is preliminary data.</text>
</comment>
<sequence length="121" mass="14113">HAIVLIIEGTGRELFSKENPGKFNNAIYIKKMLEHNMENGSLPRDNLHQSTYRFYEDGQDIFMPVLKKSKDRIKINIEKDIGKTLYARSKTLIKTFKDLEVDPIGLGAKYKHHYQEFNLKS</sequence>
<accession>A0A9X6U519</accession>
<name>A0A9X6U519_BACCE</name>
<feature type="non-terminal residue" evidence="2">
    <location>
        <position position="1"/>
    </location>
</feature>
<dbReference type="Proteomes" id="UP000220691">
    <property type="component" value="Unassembled WGS sequence"/>
</dbReference>
<dbReference type="PANTHER" id="PTHR35789">
    <property type="entry name" value="SPORE GERMINATION PROTEIN B3"/>
    <property type="match status" value="1"/>
</dbReference>
<organism evidence="2 3">
    <name type="scientific">Bacillus cereus</name>
    <dbReference type="NCBI Taxonomy" id="1396"/>
    <lineage>
        <taxon>Bacteria</taxon>
        <taxon>Bacillati</taxon>
        <taxon>Bacillota</taxon>
        <taxon>Bacilli</taxon>
        <taxon>Bacillales</taxon>
        <taxon>Bacillaceae</taxon>
        <taxon>Bacillus</taxon>
        <taxon>Bacillus cereus group</taxon>
    </lineage>
</organism>
<dbReference type="PANTHER" id="PTHR35789:SF1">
    <property type="entry name" value="SPORE GERMINATION PROTEIN B3"/>
    <property type="match status" value="1"/>
</dbReference>
<dbReference type="InterPro" id="IPR008844">
    <property type="entry name" value="Spore_GerAC-like"/>
</dbReference>
<dbReference type="Pfam" id="PF25198">
    <property type="entry name" value="Spore_GerAC_N"/>
    <property type="match status" value="1"/>
</dbReference>
<evidence type="ECO:0000259" key="1">
    <source>
        <dbReference type="Pfam" id="PF25198"/>
    </source>
</evidence>
<evidence type="ECO:0000313" key="3">
    <source>
        <dbReference type="Proteomes" id="UP000220691"/>
    </source>
</evidence>
<reference evidence="2 3" key="1">
    <citation type="submission" date="2017-09" db="EMBL/GenBank/DDBJ databases">
        <title>Large-scale bioinformatics analysis of Bacillus genomes uncovers conserved roles of natural products in bacterial physiology.</title>
        <authorList>
            <consortium name="Agbiome Team Llc"/>
            <person name="Bleich R.M."/>
            <person name="Kirk G.J."/>
            <person name="Santa Maria K.C."/>
            <person name="Allen S.E."/>
            <person name="Farag S."/>
            <person name="Shank E.A."/>
            <person name="Bowers A."/>
        </authorList>
    </citation>
    <scope>NUCLEOTIDE SEQUENCE [LARGE SCALE GENOMIC DNA]</scope>
    <source>
        <strain evidence="2 3">AFS027647</strain>
    </source>
</reference>
<dbReference type="GO" id="GO:0016020">
    <property type="term" value="C:membrane"/>
    <property type="evidence" value="ECO:0007669"/>
    <property type="project" value="InterPro"/>
</dbReference>
<gene>
    <name evidence="2" type="ORF">CN553_32435</name>
</gene>
<dbReference type="AlphaFoldDB" id="A0A9X6U519"/>
<dbReference type="InterPro" id="IPR057336">
    <property type="entry name" value="GerAC_N"/>
</dbReference>
<protein>
    <submittedName>
        <fullName evidence="2">Spore gernimation protein GerH</fullName>
    </submittedName>
</protein>